<dbReference type="AlphaFoldDB" id="X6LIS3"/>
<dbReference type="EMBL" id="ASPP01038120">
    <property type="protein sequence ID" value="ETO01504.1"/>
    <property type="molecule type" value="Genomic_DNA"/>
</dbReference>
<dbReference type="Gene3D" id="3.40.50.300">
    <property type="entry name" value="P-loop containing nucleotide triphosphate hydrolases"/>
    <property type="match status" value="1"/>
</dbReference>
<protein>
    <recommendedName>
        <fullName evidence="3">NACHT domain-containing protein</fullName>
    </recommendedName>
</protein>
<gene>
    <name evidence="1" type="ORF">RFI_35936</name>
</gene>
<feature type="non-terminal residue" evidence="1">
    <location>
        <position position="439"/>
    </location>
</feature>
<sequence>THHRFHNIKLYVPKHDVYIEMQATLKNFTTLEGYTVIENPKLSHLFYEHIRVWKPNNQSEEELKQASDETLTKINDIICEWIDAKDIKKISNRYKPNSEIRILKPPQLKEAIEGQIINNNIALKLIKFVYDQLCQFKPMKIKGQAIYVILFEYFKKYIIGEMNPASCADVISLLKESRKQELEEDTTMSQALETYISLQANNYQYTDNDDNKKNDSYDCFQYIIDSLREEKEEKRNENKQQVIVLQGKSGSGKKEALWETHANNSITSIPVYISLPKCYSELDEKQIIFQALQIKQINKEIIDIIRENISFVFILDGFDEIFDKYNKNNNNEKYFYDRFNLNAWNAKIIVTCRSHALNDEDIKHVLIDSKDTTTSMIYLWPFSKEQMNGYIDKFVKMNKKNKMNENLNWTIQQYEETLKNYPNLNKMMEEPFLLQMILT</sequence>
<evidence type="ECO:0000313" key="2">
    <source>
        <dbReference type="Proteomes" id="UP000023152"/>
    </source>
</evidence>
<accession>X6LIS3</accession>
<organism evidence="1 2">
    <name type="scientific">Reticulomyxa filosa</name>
    <dbReference type="NCBI Taxonomy" id="46433"/>
    <lineage>
        <taxon>Eukaryota</taxon>
        <taxon>Sar</taxon>
        <taxon>Rhizaria</taxon>
        <taxon>Retaria</taxon>
        <taxon>Foraminifera</taxon>
        <taxon>Monothalamids</taxon>
        <taxon>Reticulomyxidae</taxon>
        <taxon>Reticulomyxa</taxon>
    </lineage>
</organism>
<comment type="caution">
    <text evidence="1">The sequence shown here is derived from an EMBL/GenBank/DDBJ whole genome shotgun (WGS) entry which is preliminary data.</text>
</comment>
<dbReference type="SUPFAM" id="SSF52540">
    <property type="entry name" value="P-loop containing nucleoside triphosphate hydrolases"/>
    <property type="match status" value="1"/>
</dbReference>
<proteinExistence type="predicted"/>
<reference evidence="1 2" key="1">
    <citation type="journal article" date="2013" name="Curr. Biol.">
        <title>The Genome of the Foraminiferan Reticulomyxa filosa.</title>
        <authorList>
            <person name="Glockner G."/>
            <person name="Hulsmann N."/>
            <person name="Schleicher M."/>
            <person name="Noegel A.A."/>
            <person name="Eichinger L."/>
            <person name="Gallinger C."/>
            <person name="Pawlowski J."/>
            <person name="Sierra R."/>
            <person name="Euteneuer U."/>
            <person name="Pillet L."/>
            <person name="Moustafa A."/>
            <person name="Platzer M."/>
            <person name="Groth M."/>
            <person name="Szafranski K."/>
            <person name="Schliwa M."/>
        </authorList>
    </citation>
    <scope>NUCLEOTIDE SEQUENCE [LARGE SCALE GENOMIC DNA]</scope>
</reference>
<keyword evidence="2" id="KW-1185">Reference proteome</keyword>
<dbReference type="InterPro" id="IPR027417">
    <property type="entry name" value="P-loop_NTPase"/>
</dbReference>
<dbReference type="Proteomes" id="UP000023152">
    <property type="component" value="Unassembled WGS sequence"/>
</dbReference>
<evidence type="ECO:0000313" key="1">
    <source>
        <dbReference type="EMBL" id="ETO01504.1"/>
    </source>
</evidence>
<feature type="non-terminal residue" evidence="1">
    <location>
        <position position="1"/>
    </location>
</feature>
<evidence type="ECO:0008006" key="3">
    <source>
        <dbReference type="Google" id="ProtNLM"/>
    </source>
</evidence>
<name>X6LIS3_RETFI</name>